<dbReference type="Proteomes" id="UP000236291">
    <property type="component" value="Unassembled WGS sequence"/>
</dbReference>
<comment type="caution">
    <text evidence="1">The sequence shown here is derived from an EMBL/GenBank/DDBJ whole genome shotgun (WGS) entry which is preliminary data.</text>
</comment>
<gene>
    <name evidence="1" type="ORF">L195_g047123</name>
</gene>
<reference evidence="1 2" key="2">
    <citation type="journal article" date="2017" name="Front. Plant Sci.">
        <title>Gene Classification and Mining of Molecular Markers Useful in Red Clover (Trifolium pratense) Breeding.</title>
        <authorList>
            <person name="Istvanek J."/>
            <person name="Dluhosova J."/>
            <person name="Dluhos P."/>
            <person name="Patkova L."/>
            <person name="Nedelnik J."/>
            <person name="Repkova J."/>
        </authorList>
    </citation>
    <scope>NUCLEOTIDE SEQUENCE [LARGE SCALE GENOMIC DNA]</scope>
    <source>
        <strain evidence="2">cv. Tatra</strain>
        <tissue evidence="1">Young leaves</tissue>
    </source>
</reference>
<evidence type="ECO:0000313" key="1">
    <source>
        <dbReference type="EMBL" id="PNX90994.1"/>
    </source>
</evidence>
<organism evidence="1 2">
    <name type="scientific">Trifolium pratense</name>
    <name type="common">Red clover</name>
    <dbReference type="NCBI Taxonomy" id="57577"/>
    <lineage>
        <taxon>Eukaryota</taxon>
        <taxon>Viridiplantae</taxon>
        <taxon>Streptophyta</taxon>
        <taxon>Embryophyta</taxon>
        <taxon>Tracheophyta</taxon>
        <taxon>Spermatophyta</taxon>
        <taxon>Magnoliopsida</taxon>
        <taxon>eudicotyledons</taxon>
        <taxon>Gunneridae</taxon>
        <taxon>Pentapetalae</taxon>
        <taxon>rosids</taxon>
        <taxon>fabids</taxon>
        <taxon>Fabales</taxon>
        <taxon>Fabaceae</taxon>
        <taxon>Papilionoideae</taxon>
        <taxon>50 kb inversion clade</taxon>
        <taxon>NPAAA clade</taxon>
        <taxon>Hologalegina</taxon>
        <taxon>IRL clade</taxon>
        <taxon>Trifolieae</taxon>
        <taxon>Trifolium</taxon>
    </lineage>
</organism>
<dbReference type="AlphaFoldDB" id="A0A2K3MJR6"/>
<name>A0A2K3MJR6_TRIPR</name>
<evidence type="ECO:0000313" key="2">
    <source>
        <dbReference type="Proteomes" id="UP000236291"/>
    </source>
</evidence>
<accession>A0A2K3MJR6</accession>
<sequence length="76" mass="8532">MIPSQEDGMAVVPHSTSKRWLRVFNAAYQILVFKRAKTTTADCWKIFTKLGPAIDGVHTTKYNGCGKVVRIMGPRH</sequence>
<protein>
    <submittedName>
        <fullName evidence="1">Uncharacterized protein</fullName>
    </submittedName>
</protein>
<proteinExistence type="predicted"/>
<reference evidence="1 2" key="1">
    <citation type="journal article" date="2014" name="Am. J. Bot.">
        <title>Genome assembly and annotation for red clover (Trifolium pratense; Fabaceae).</title>
        <authorList>
            <person name="Istvanek J."/>
            <person name="Jaros M."/>
            <person name="Krenek A."/>
            <person name="Repkova J."/>
        </authorList>
    </citation>
    <scope>NUCLEOTIDE SEQUENCE [LARGE SCALE GENOMIC DNA]</scope>
    <source>
        <strain evidence="2">cv. Tatra</strain>
        <tissue evidence="1">Young leaves</tissue>
    </source>
</reference>
<dbReference type="EMBL" id="ASHM01064638">
    <property type="protein sequence ID" value="PNX90994.1"/>
    <property type="molecule type" value="Genomic_DNA"/>
</dbReference>